<reference evidence="2 3" key="1">
    <citation type="submission" date="2021-03" db="EMBL/GenBank/DDBJ databases">
        <title>Genomic Encyclopedia of Type Strains, Phase IV (KMG-IV): sequencing the most valuable type-strain genomes for metagenomic binning, comparative biology and taxonomic classification.</title>
        <authorList>
            <person name="Goeker M."/>
        </authorList>
    </citation>
    <scope>NUCLEOTIDE SEQUENCE [LARGE SCALE GENOMIC DNA]</scope>
    <source>
        <strain evidence="2 3">DSM 26048</strain>
    </source>
</reference>
<name>A0ABS4IUH2_9BACL</name>
<sequence>MRVTELKEMKLVGLRVVCEGDQYVNEIPRAAITLKNGLKEIKEVVTPTRLIGAFIVGDFTDEEDGYWVCVEVKQYNEIPVGMVFLTIPPQKYAVIKHKGPNYKIRDTYEVLHKWIDENRFERIVRSWHLEISDEWGSNNSTEVEVELHDTIK</sequence>
<evidence type="ECO:0000259" key="1">
    <source>
        <dbReference type="SMART" id="SM00871"/>
    </source>
</evidence>
<dbReference type="InterPro" id="IPR010499">
    <property type="entry name" value="AraC_E-bd"/>
</dbReference>
<proteinExistence type="predicted"/>
<dbReference type="Pfam" id="PF14526">
    <property type="entry name" value="Cass2"/>
    <property type="match status" value="1"/>
</dbReference>
<accession>A0ABS4IUH2</accession>
<gene>
    <name evidence="2" type="ORF">J2Z66_002824</name>
</gene>
<organism evidence="2 3">
    <name type="scientific">Paenibacillus eucommiae</name>
    <dbReference type="NCBI Taxonomy" id="1355755"/>
    <lineage>
        <taxon>Bacteria</taxon>
        <taxon>Bacillati</taxon>
        <taxon>Bacillota</taxon>
        <taxon>Bacilli</taxon>
        <taxon>Bacillales</taxon>
        <taxon>Paenibacillaceae</taxon>
        <taxon>Paenibacillus</taxon>
    </lineage>
</organism>
<dbReference type="InterPro" id="IPR029441">
    <property type="entry name" value="Cass2"/>
</dbReference>
<evidence type="ECO:0000313" key="3">
    <source>
        <dbReference type="Proteomes" id="UP001519287"/>
    </source>
</evidence>
<dbReference type="SMART" id="SM00871">
    <property type="entry name" value="AraC_E_bind"/>
    <property type="match status" value="1"/>
</dbReference>
<evidence type="ECO:0000313" key="2">
    <source>
        <dbReference type="EMBL" id="MBP1991217.1"/>
    </source>
</evidence>
<comment type="caution">
    <text evidence="2">The sequence shown here is derived from an EMBL/GenBank/DDBJ whole genome shotgun (WGS) entry which is preliminary data.</text>
</comment>
<keyword evidence="3" id="KW-1185">Reference proteome</keyword>
<dbReference type="SUPFAM" id="SSF55136">
    <property type="entry name" value="Probable bacterial effector-binding domain"/>
    <property type="match status" value="1"/>
</dbReference>
<dbReference type="Gene3D" id="3.20.80.10">
    <property type="entry name" value="Regulatory factor, effector binding domain"/>
    <property type="match status" value="1"/>
</dbReference>
<dbReference type="RefSeq" id="WP_209971983.1">
    <property type="nucleotide sequence ID" value="NZ_JAGGLB010000008.1"/>
</dbReference>
<feature type="domain" description="AraC effector-binding" evidence="1">
    <location>
        <begin position="1"/>
        <end position="152"/>
    </location>
</feature>
<dbReference type="EMBL" id="JAGGLB010000008">
    <property type="protein sequence ID" value="MBP1991217.1"/>
    <property type="molecule type" value="Genomic_DNA"/>
</dbReference>
<dbReference type="Proteomes" id="UP001519287">
    <property type="component" value="Unassembled WGS sequence"/>
</dbReference>
<protein>
    <submittedName>
        <fullName evidence="2">Transcriptional regulator YdeE</fullName>
    </submittedName>
</protein>
<dbReference type="InterPro" id="IPR011256">
    <property type="entry name" value="Reg_factor_effector_dom_sf"/>
</dbReference>